<keyword evidence="5" id="KW-0411">Iron-sulfur</keyword>
<dbReference type="Gene3D" id="3.80.30.20">
    <property type="entry name" value="tm_1862 like domain"/>
    <property type="match status" value="1"/>
</dbReference>
<keyword evidence="3" id="KW-0479">Metal-binding</keyword>
<dbReference type="InterPro" id="IPR007197">
    <property type="entry name" value="rSAM"/>
</dbReference>
<dbReference type="Pfam" id="PF02310">
    <property type="entry name" value="B12-binding"/>
    <property type="match status" value="1"/>
</dbReference>
<keyword evidence="8" id="KW-1185">Reference proteome</keyword>
<dbReference type="RefSeq" id="WP_204011410.1">
    <property type="nucleotide sequence ID" value="NZ_BOPG01000104.1"/>
</dbReference>
<dbReference type="SUPFAM" id="SSF102114">
    <property type="entry name" value="Radical SAM enzymes"/>
    <property type="match status" value="1"/>
</dbReference>
<feature type="domain" description="B12-binding" evidence="6">
    <location>
        <begin position="1"/>
        <end position="135"/>
    </location>
</feature>
<dbReference type="PANTHER" id="PTHR43409">
    <property type="entry name" value="ANAEROBIC MAGNESIUM-PROTOPORPHYRIN IX MONOMETHYL ESTER CYCLASE-RELATED"/>
    <property type="match status" value="1"/>
</dbReference>
<comment type="cofactor">
    <cofactor evidence="1">
        <name>[4Fe-4S] cluster</name>
        <dbReference type="ChEBI" id="CHEBI:49883"/>
    </cofactor>
</comment>
<dbReference type="SFLD" id="SFLDG01082">
    <property type="entry name" value="B12-binding_domain_containing"/>
    <property type="match status" value="1"/>
</dbReference>
<proteinExistence type="predicted"/>
<keyword evidence="2" id="KW-0949">S-adenosyl-L-methionine</keyword>
<dbReference type="GO" id="GO:0005829">
    <property type="term" value="C:cytosol"/>
    <property type="evidence" value="ECO:0007669"/>
    <property type="project" value="TreeGrafter"/>
</dbReference>
<evidence type="ECO:0000256" key="2">
    <source>
        <dbReference type="ARBA" id="ARBA00022691"/>
    </source>
</evidence>
<dbReference type="AlphaFoldDB" id="A0A8J3ZKZ5"/>
<accession>A0A8J3ZKZ5</accession>
<organism evidence="7 8">
    <name type="scientific">Virgisporangium aurantiacum</name>
    <dbReference type="NCBI Taxonomy" id="175570"/>
    <lineage>
        <taxon>Bacteria</taxon>
        <taxon>Bacillati</taxon>
        <taxon>Actinomycetota</taxon>
        <taxon>Actinomycetes</taxon>
        <taxon>Micromonosporales</taxon>
        <taxon>Micromonosporaceae</taxon>
        <taxon>Virgisporangium</taxon>
    </lineage>
</organism>
<protein>
    <recommendedName>
        <fullName evidence="6">B12-binding domain-containing protein</fullName>
    </recommendedName>
</protein>
<name>A0A8J3ZKZ5_9ACTN</name>
<sequence length="511" mass="56998">MRVMLVELGADRDEFNEPIALGCLAAALRNANISDLNVEQRWLMLDPTLPTVEELRNVEVVGVSAQIGSLDRLDRLMGIVAGLANPPVVVVGNLLATYAPTELLRRHPQIVCVRSEGEVALVDICRRRALGPGNAEIFRGITNVQVNGDLLQASVGSKAFDVSLLPDRSFTARVVQRGGIVRIEGSRGCHWGRCEFCSVASRFGFEVWRPFPIQRIVDDLCVLSSLGARSPYFTDEDFFGRNYDRAEALAESVITAKKRGEIDRDLNFFVSMLASDFRAKACLRALEVLRRAGLREVFVGVEAGSNEQLRRFKKKARSWTNDSAIRIAQRLGLQVDIGYIFFEPHMAFEDLTANLEFIRSLPLSDCDSRVVKKLRIQPITTSRITYSEVVVGPLELDRLTYPYKFRDDRVGTVWNRYSEWSAGTKQEVDRLLGAARGEVPSEKIRVKLKRALAAVRNEDLAALELIMESVENRSEQEPSARGLQQVGARKRSALAFATSICNDMDSAHPSV</sequence>
<evidence type="ECO:0000313" key="8">
    <source>
        <dbReference type="Proteomes" id="UP000612585"/>
    </source>
</evidence>
<evidence type="ECO:0000256" key="5">
    <source>
        <dbReference type="ARBA" id="ARBA00023014"/>
    </source>
</evidence>
<evidence type="ECO:0000256" key="3">
    <source>
        <dbReference type="ARBA" id="ARBA00022723"/>
    </source>
</evidence>
<comment type="caution">
    <text evidence="7">The sequence shown here is derived from an EMBL/GenBank/DDBJ whole genome shotgun (WGS) entry which is preliminary data.</text>
</comment>
<gene>
    <name evidence="7" type="ORF">Vau01_114160</name>
</gene>
<evidence type="ECO:0000313" key="7">
    <source>
        <dbReference type="EMBL" id="GIJ63900.1"/>
    </source>
</evidence>
<dbReference type="InterPro" id="IPR006158">
    <property type="entry name" value="Cobalamin-bd"/>
</dbReference>
<dbReference type="Pfam" id="PF04055">
    <property type="entry name" value="Radical_SAM"/>
    <property type="match status" value="1"/>
</dbReference>
<dbReference type="InterPro" id="IPR023404">
    <property type="entry name" value="rSAM_horseshoe"/>
</dbReference>
<dbReference type="GO" id="GO:0003824">
    <property type="term" value="F:catalytic activity"/>
    <property type="evidence" value="ECO:0007669"/>
    <property type="project" value="InterPro"/>
</dbReference>
<dbReference type="GO" id="GO:0051536">
    <property type="term" value="F:iron-sulfur cluster binding"/>
    <property type="evidence" value="ECO:0007669"/>
    <property type="project" value="UniProtKB-KW"/>
</dbReference>
<dbReference type="GO" id="GO:0031419">
    <property type="term" value="F:cobalamin binding"/>
    <property type="evidence" value="ECO:0007669"/>
    <property type="project" value="InterPro"/>
</dbReference>
<reference evidence="7" key="1">
    <citation type="submission" date="2021-01" db="EMBL/GenBank/DDBJ databases">
        <title>Whole genome shotgun sequence of Virgisporangium aurantiacum NBRC 16421.</title>
        <authorList>
            <person name="Komaki H."/>
            <person name="Tamura T."/>
        </authorList>
    </citation>
    <scope>NUCLEOTIDE SEQUENCE</scope>
    <source>
        <strain evidence="7">NBRC 16421</strain>
    </source>
</reference>
<dbReference type="Proteomes" id="UP000612585">
    <property type="component" value="Unassembled WGS sequence"/>
</dbReference>
<evidence type="ECO:0000259" key="6">
    <source>
        <dbReference type="PROSITE" id="PS51332"/>
    </source>
</evidence>
<dbReference type="InterPro" id="IPR058240">
    <property type="entry name" value="rSAM_sf"/>
</dbReference>
<dbReference type="EMBL" id="BOPG01000104">
    <property type="protein sequence ID" value="GIJ63900.1"/>
    <property type="molecule type" value="Genomic_DNA"/>
</dbReference>
<keyword evidence="4" id="KW-0408">Iron</keyword>
<dbReference type="SFLD" id="SFLDS00029">
    <property type="entry name" value="Radical_SAM"/>
    <property type="match status" value="1"/>
</dbReference>
<dbReference type="GO" id="GO:0046872">
    <property type="term" value="F:metal ion binding"/>
    <property type="evidence" value="ECO:0007669"/>
    <property type="project" value="UniProtKB-KW"/>
</dbReference>
<dbReference type="InterPro" id="IPR006638">
    <property type="entry name" value="Elp3/MiaA/NifB-like_rSAM"/>
</dbReference>
<evidence type="ECO:0000256" key="4">
    <source>
        <dbReference type="ARBA" id="ARBA00023004"/>
    </source>
</evidence>
<dbReference type="PANTHER" id="PTHR43409:SF7">
    <property type="entry name" value="BLL1977 PROTEIN"/>
    <property type="match status" value="1"/>
</dbReference>
<dbReference type="SMART" id="SM00729">
    <property type="entry name" value="Elp3"/>
    <property type="match status" value="1"/>
</dbReference>
<dbReference type="InterPro" id="IPR051198">
    <property type="entry name" value="BchE-like"/>
</dbReference>
<dbReference type="PROSITE" id="PS51332">
    <property type="entry name" value="B12_BINDING"/>
    <property type="match status" value="1"/>
</dbReference>
<dbReference type="CDD" id="cd01335">
    <property type="entry name" value="Radical_SAM"/>
    <property type="match status" value="1"/>
</dbReference>
<evidence type="ECO:0000256" key="1">
    <source>
        <dbReference type="ARBA" id="ARBA00001966"/>
    </source>
</evidence>